<keyword evidence="22" id="KW-1185">Reference proteome</keyword>
<reference evidence="22" key="1">
    <citation type="submission" date="2012-05" db="EMBL/GenBank/DDBJ databases">
        <title>Whole Genome Assembly of Lutzomyia longipalpis.</title>
        <authorList>
            <person name="Richards S."/>
            <person name="Qu C."/>
            <person name="Dillon R."/>
            <person name="Worley K."/>
            <person name="Scherer S."/>
            <person name="Batterton M."/>
            <person name="Taylor A."/>
            <person name="Hawes A."/>
            <person name="Hernandez B."/>
            <person name="Kovar C."/>
            <person name="Mandapat C."/>
            <person name="Pham C."/>
            <person name="Qu C."/>
            <person name="Jing C."/>
            <person name="Bess C."/>
            <person name="Bandaranaike D."/>
            <person name="Ngo D."/>
            <person name="Ongeri F."/>
            <person name="Arias F."/>
            <person name="Lara F."/>
            <person name="Weissenberger G."/>
            <person name="Kamau G."/>
            <person name="Han H."/>
            <person name="Shen H."/>
            <person name="Dinh H."/>
            <person name="Khalil I."/>
            <person name="Jones J."/>
            <person name="Shafer J."/>
            <person name="Jayaseelan J."/>
            <person name="Quiroz J."/>
            <person name="Blankenburg K."/>
            <person name="Nguyen L."/>
            <person name="Jackson L."/>
            <person name="Francisco L."/>
            <person name="Tang L.-Y."/>
            <person name="Pu L.-L."/>
            <person name="Perales L."/>
            <person name="Lorensuhewa L."/>
            <person name="Munidasa M."/>
            <person name="Coyle M."/>
            <person name="Taylor M."/>
            <person name="Puazo M."/>
            <person name="Firestine M."/>
            <person name="Scheel M."/>
            <person name="Javaid M."/>
            <person name="Wang M."/>
            <person name="Li M."/>
            <person name="Tabassum N."/>
            <person name="Saada N."/>
            <person name="Osuji N."/>
            <person name="Aqrawi P."/>
            <person name="Fu Q."/>
            <person name="Thornton R."/>
            <person name="Raj R."/>
            <person name="Goodspeed R."/>
            <person name="Mata R."/>
            <person name="Najjar R."/>
            <person name="Gubbala S."/>
            <person name="Lee S."/>
            <person name="Denson S."/>
            <person name="Patil S."/>
            <person name="Macmil S."/>
            <person name="Qi S."/>
            <person name="Matskevitch T."/>
            <person name="Palculict T."/>
            <person name="Mathew T."/>
            <person name="Vee V."/>
            <person name="Velamala V."/>
            <person name="Korchina V."/>
            <person name="Cai W."/>
            <person name="Liu W."/>
            <person name="Dai W."/>
            <person name="Zou X."/>
            <person name="Zhu Y."/>
            <person name="Zhang Y."/>
            <person name="Wu Y.-Q."/>
            <person name="Xin Y."/>
            <person name="Nazarath L."/>
            <person name="Kovar C."/>
            <person name="Han Y."/>
            <person name="Muzny D."/>
            <person name="Gibbs R."/>
        </authorList>
    </citation>
    <scope>NUCLEOTIDE SEQUENCE [LARGE SCALE GENOMIC DNA]</scope>
    <source>
        <strain evidence="22">Jacobina</strain>
    </source>
</reference>
<feature type="transmembrane region" description="Helical" evidence="18">
    <location>
        <begin position="460"/>
        <end position="483"/>
    </location>
</feature>
<organism evidence="21 22">
    <name type="scientific">Lutzomyia longipalpis</name>
    <name type="common">Sand fly</name>
    <dbReference type="NCBI Taxonomy" id="7200"/>
    <lineage>
        <taxon>Eukaryota</taxon>
        <taxon>Metazoa</taxon>
        <taxon>Ecdysozoa</taxon>
        <taxon>Arthropoda</taxon>
        <taxon>Hexapoda</taxon>
        <taxon>Insecta</taxon>
        <taxon>Pterygota</taxon>
        <taxon>Neoptera</taxon>
        <taxon>Endopterygota</taxon>
        <taxon>Diptera</taxon>
        <taxon>Nematocera</taxon>
        <taxon>Psychodoidea</taxon>
        <taxon>Psychodidae</taxon>
        <taxon>Lutzomyia</taxon>
        <taxon>Lutzomyia</taxon>
    </lineage>
</organism>
<feature type="compositionally biased region" description="Pro residues" evidence="17">
    <location>
        <begin position="266"/>
        <end position="278"/>
    </location>
</feature>
<dbReference type="InterPro" id="IPR004837">
    <property type="entry name" value="NaCa_Exmemb"/>
</dbReference>
<keyword evidence="12 18" id="KW-1133">Transmembrane helix</keyword>
<dbReference type="PANTHER" id="PTHR10846">
    <property type="entry name" value="SODIUM/POTASSIUM/CALCIUM EXCHANGER"/>
    <property type="match status" value="1"/>
</dbReference>
<feature type="transmembrane region" description="Helical" evidence="18">
    <location>
        <begin position="552"/>
        <end position="575"/>
    </location>
</feature>
<comment type="subcellular location">
    <subcellularLocation>
        <location evidence="1">Membrane</location>
        <topology evidence="1">Multi-pass membrane protein</topology>
    </subcellularLocation>
</comment>
<dbReference type="InterPro" id="IPR044880">
    <property type="entry name" value="NCX_ion-bd_dom_sf"/>
</dbReference>
<feature type="transmembrane region" description="Helical" evidence="18">
    <location>
        <begin position="914"/>
        <end position="936"/>
    </location>
</feature>
<dbReference type="Gene3D" id="1.20.1420.30">
    <property type="entry name" value="NCX, central ion-binding region"/>
    <property type="match status" value="4"/>
</dbReference>
<evidence type="ECO:0000256" key="3">
    <source>
        <dbReference type="ARBA" id="ARBA00022448"/>
    </source>
</evidence>
<dbReference type="GO" id="GO:0015293">
    <property type="term" value="F:symporter activity"/>
    <property type="evidence" value="ECO:0007669"/>
    <property type="project" value="UniProtKB-KW"/>
</dbReference>
<evidence type="ECO:0000256" key="7">
    <source>
        <dbReference type="ARBA" id="ARBA00022692"/>
    </source>
</evidence>
<dbReference type="GO" id="GO:0005886">
    <property type="term" value="C:plasma membrane"/>
    <property type="evidence" value="ECO:0007669"/>
    <property type="project" value="TreeGrafter"/>
</dbReference>
<dbReference type="PANTHER" id="PTHR10846:SF2">
    <property type="entry name" value="RE48874P"/>
    <property type="match status" value="1"/>
</dbReference>
<feature type="transmembrane region" description="Helical" evidence="18">
    <location>
        <begin position="986"/>
        <end position="1007"/>
    </location>
</feature>
<evidence type="ECO:0000256" key="9">
    <source>
        <dbReference type="ARBA" id="ARBA00022837"/>
    </source>
</evidence>
<keyword evidence="15 18" id="KW-0472">Membrane</keyword>
<dbReference type="VEuPathDB" id="VectorBase:LLOJ001272"/>
<keyword evidence="10" id="KW-0769">Symport</keyword>
<dbReference type="EMBL" id="AJWK01004623">
    <property type="status" value="NOT_ANNOTATED_CDS"/>
    <property type="molecule type" value="Genomic_DNA"/>
</dbReference>
<dbReference type="InterPro" id="IPR004481">
    <property type="entry name" value="K/Na/Ca-exchanger"/>
</dbReference>
<dbReference type="EMBL" id="AJWK01004624">
    <property type="status" value="NOT_ANNOTATED_CDS"/>
    <property type="molecule type" value="Genomic_DNA"/>
</dbReference>
<feature type="transmembrane region" description="Helical" evidence="18">
    <location>
        <begin position="357"/>
        <end position="390"/>
    </location>
</feature>
<dbReference type="VEuPathDB" id="VectorBase:LLONM1_001785"/>
<evidence type="ECO:0000313" key="21">
    <source>
        <dbReference type="EnsemblMetazoa" id="LLOJ001272-PA"/>
    </source>
</evidence>
<evidence type="ECO:0000256" key="14">
    <source>
        <dbReference type="ARBA" id="ARBA00023065"/>
    </source>
</evidence>
<feature type="domain" description="Sodium/calcium exchanger membrane region" evidence="19">
    <location>
        <begin position="364"/>
        <end position="453"/>
    </location>
</feature>
<evidence type="ECO:0000256" key="18">
    <source>
        <dbReference type="SAM" id="Phobius"/>
    </source>
</evidence>
<feature type="domain" description="Sodium/calcium exchanger membrane region" evidence="19">
    <location>
        <begin position="59"/>
        <end position="200"/>
    </location>
</feature>
<keyword evidence="9" id="KW-0106">Calcium</keyword>
<feature type="transmembrane region" description="Helical" evidence="18">
    <location>
        <begin position="948"/>
        <end position="966"/>
    </location>
</feature>
<keyword evidence="3" id="KW-0813">Transport</keyword>
<keyword evidence="6" id="KW-0109">Calcium transport</keyword>
<dbReference type="GO" id="GO:0005262">
    <property type="term" value="F:calcium channel activity"/>
    <property type="evidence" value="ECO:0007669"/>
    <property type="project" value="TreeGrafter"/>
</dbReference>
<comment type="similarity">
    <text evidence="2">Belongs to the Ca(2+):cation antiporter (CaCA) (TC 2.A.19) family. SLC24A subfamily.</text>
</comment>
<evidence type="ECO:0000256" key="11">
    <source>
        <dbReference type="ARBA" id="ARBA00022958"/>
    </source>
</evidence>
<feature type="transmembrane region" description="Helical" evidence="18">
    <location>
        <begin position="182"/>
        <end position="201"/>
    </location>
</feature>
<evidence type="ECO:0000256" key="8">
    <source>
        <dbReference type="ARBA" id="ARBA00022729"/>
    </source>
</evidence>
<reference evidence="21" key="3">
    <citation type="submission" date="2020-05" db="UniProtKB">
        <authorList>
            <consortium name="EnsemblMetazoa"/>
        </authorList>
    </citation>
    <scope>IDENTIFICATION</scope>
    <source>
        <strain evidence="21">Jacobina</strain>
    </source>
</reference>
<dbReference type="EMBL" id="GITU01005028">
    <property type="protein sequence ID" value="MBC1173731.1"/>
    <property type="molecule type" value="Transcribed_RNA"/>
</dbReference>
<feature type="region of interest" description="Disordered" evidence="17">
    <location>
        <begin position="258"/>
        <end position="329"/>
    </location>
</feature>
<feature type="compositionally biased region" description="Polar residues" evidence="17">
    <location>
        <begin position="805"/>
        <end position="815"/>
    </location>
</feature>
<dbReference type="GO" id="GO:0008273">
    <property type="term" value="F:calcium, potassium:sodium antiporter activity"/>
    <property type="evidence" value="ECO:0007669"/>
    <property type="project" value="TreeGrafter"/>
</dbReference>
<dbReference type="EnsemblMetazoa" id="LLOJ001272-RA">
    <property type="protein sequence ID" value="LLOJ001272-PA"/>
    <property type="gene ID" value="LLOJ001272"/>
</dbReference>
<evidence type="ECO:0000256" key="17">
    <source>
        <dbReference type="SAM" id="MobiDB-lite"/>
    </source>
</evidence>
<dbReference type="FunFam" id="1.20.1420.30:FF:000009">
    <property type="entry name" value="sodium/potassium/calcium exchanger 5 isoform X2"/>
    <property type="match status" value="1"/>
</dbReference>
<feature type="transmembrane region" description="Helical" evidence="18">
    <location>
        <begin position="54"/>
        <end position="77"/>
    </location>
</feature>
<evidence type="ECO:0000256" key="16">
    <source>
        <dbReference type="ARBA" id="ARBA00023201"/>
    </source>
</evidence>
<proteinExistence type="inferred from homology"/>
<reference evidence="20" key="2">
    <citation type="journal article" date="2020" name="BMC">
        <title>Leishmania infection induces a limited differential gene expression in the sand fly midgut.</title>
        <authorList>
            <person name="Coutinho-Abreu I.V."/>
            <person name="Serafim T.D."/>
            <person name="Meneses C."/>
            <person name="Kamhawi S."/>
            <person name="Oliveira F."/>
            <person name="Valenzuela J.G."/>
        </authorList>
    </citation>
    <scope>NUCLEOTIDE SEQUENCE</scope>
    <source>
        <strain evidence="20">Jacobina</strain>
        <tissue evidence="20">Midgut</tissue>
    </source>
</reference>
<evidence type="ECO:0000256" key="4">
    <source>
        <dbReference type="ARBA" id="ARBA00022449"/>
    </source>
</evidence>
<accession>A0A1B0EST2</accession>
<keyword evidence="8" id="KW-0732">Signal</keyword>
<evidence type="ECO:0000313" key="22">
    <source>
        <dbReference type="Proteomes" id="UP000092461"/>
    </source>
</evidence>
<dbReference type="VEuPathDB" id="VectorBase:LLONM1_006286"/>
<feature type="compositionally biased region" description="Low complexity" evidence="17">
    <location>
        <begin position="781"/>
        <end position="804"/>
    </location>
</feature>
<feature type="transmembrane region" description="Helical" evidence="18">
    <location>
        <begin position="881"/>
        <end position="908"/>
    </location>
</feature>
<evidence type="ECO:0000256" key="10">
    <source>
        <dbReference type="ARBA" id="ARBA00022847"/>
    </source>
</evidence>
<evidence type="ECO:0000256" key="5">
    <source>
        <dbReference type="ARBA" id="ARBA00022538"/>
    </source>
</evidence>
<sequence>MLLTKFISTKQKGHYWFPFNEREENPECPPDSGSSIDDFPDDLFTQEQRRQGAIILHIICAIYFFTITAMVINSYYIPCIECICEDLNISPDVAAATFMATATAMPELFTNTISIFLTESDMGIGTVIGSMMFNILGVTAIVCFFAPKTYQIEWFPVSRDSLLYFIYAAFLTGFAWDNQIMWWGTIVMLILVINYYIIMIFNAKIQRKIVYFVENKCLCCRIKKYEFGDSTVEEASAEQKPRKSEKIVHISTITPTIIEPTKEPSEPPTRPATPPPASPSSRISTTSNASPKPRSSILSNIIRRPSVSPSEDSQITTEFPPPQLDPRRPSLMLKPPITKPFVLWNMPRSSIARRLQFCVIVHFAGIGGMGVSNALGSTSLAILISLGFPWFVRTLVDGHPFNVVSYGVEFTTMTMLLATTLLFSVIALFRFHLRKRTGLILVGVYAIFVTFAILNEIDIFFASGVYCLCIVLLGYLVCVNGYIVHTDLETSIGDMPIQDAPHEVHLNKTKRHYWFPFNEREENPECPPDYGSSIEDFPDDLFTQEQRRQGAIILHIICAIYFFTITAMVINSYYIPCIECICEDLNISPDVAAATFMATATAMPELFTNTISIFLTDSDMGIGTVIGSMMFNILGVTSIVCFFARDTYQIEWFPISRDSLLYFIHAAFLTGLAWDNEIMWWGTIIMLILVVNYYIVMIFNSKIQRKIVYLVENKCLCCRIKKYDFGNSTIEEVSAGEKPRKSEKVVHISTISPTIIEPTKEPSEPPTRPATPPPAPPPARPSTTSNSNPNPRSSILSNIIRRPSVSPSEDSQITTEFPPPQLDPRRPSLMLKPPITKPFVLWNMPRSSITRRVWWVYTWPIRFVLTFTVPSPKRMRRLYPLTFIMCIIWIAINSYMIFWMLTVIGYTFYIPESVMGMTFLSFGGCTPEAITGYILTRKEMGGMSIANAIGSSSVAMILSLGLPWFIRTMVDGAGYTDAHIALKSSGIQYIIASLLAVIAIMYFIIAVSKFKIRRILGPFLIGFYIIFITLAILVEMDVFIGGIQC</sequence>
<feature type="transmembrane region" description="Helical" evidence="18">
    <location>
        <begin position="438"/>
        <end position="454"/>
    </location>
</feature>
<evidence type="ECO:0000259" key="19">
    <source>
        <dbReference type="Pfam" id="PF01699"/>
    </source>
</evidence>
<keyword evidence="13" id="KW-0915">Sodium</keyword>
<feature type="compositionally biased region" description="Pro residues" evidence="17">
    <location>
        <begin position="764"/>
        <end position="780"/>
    </location>
</feature>
<evidence type="ECO:0000256" key="6">
    <source>
        <dbReference type="ARBA" id="ARBA00022568"/>
    </source>
</evidence>
<dbReference type="Pfam" id="PF01699">
    <property type="entry name" value="Na_Ca_ex"/>
    <property type="match status" value="4"/>
</dbReference>
<keyword evidence="16" id="KW-0739">Sodium transport</keyword>
<feature type="compositionally biased region" description="Polar residues" evidence="17">
    <location>
        <begin position="307"/>
        <end position="317"/>
    </location>
</feature>
<dbReference type="GO" id="GO:0006874">
    <property type="term" value="P:intracellular calcium ion homeostasis"/>
    <property type="evidence" value="ECO:0007669"/>
    <property type="project" value="TreeGrafter"/>
</dbReference>
<feature type="transmembrane region" description="Helical" evidence="18">
    <location>
        <begin position="680"/>
        <end position="699"/>
    </location>
</feature>
<evidence type="ECO:0000256" key="2">
    <source>
        <dbReference type="ARBA" id="ARBA00005364"/>
    </source>
</evidence>
<dbReference type="Proteomes" id="UP000092461">
    <property type="component" value="Unassembled WGS sequence"/>
</dbReference>
<name>A0A1B0EST2_LUTLO</name>
<feature type="domain" description="Sodium/calcium exchanger membrane region" evidence="19">
    <location>
        <begin position="557"/>
        <end position="698"/>
    </location>
</feature>
<evidence type="ECO:0000313" key="20">
    <source>
        <dbReference type="EMBL" id="MBC1173731.1"/>
    </source>
</evidence>
<feature type="transmembrane region" description="Helical" evidence="18">
    <location>
        <begin position="622"/>
        <end position="643"/>
    </location>
</feature>
<dbReference type="AlphaFoldDB" id="A0A1B0EST2"/>
<keyword evidence="5" id="KW-0633">Potassium transport</keyword>
<evidence type="ECO:0000256" key="1">
    <source>
        <dbReference type="ARBA" id="ARBA00004141"/>
    </source>
</evidence>
<dbReference type="NCBIfam" id="TIGR00367">
    <property type="entry name" value="calcium/sodium antiporter"/>
    <property type="match status" value="1"/>
</dbReference>
<feature type="transmembrane region" description="Helical" evidence="18">
    <location>
        <begin position="124"/>
        <end position="145"/>
    </location>
</feature>
<protein>
    <submittedName>
        <fullName evidence="20">Putative k+-dependent ca2+/na+ exchanger nckx1</fullName>
    </submittedName>
</protein>
<feature type="compositionally biased region" description="Low complexity" evidence="17">
    <location>
        <begin position="279"/>
        <end position="291"/>
    </location>
</feature>
<keyword evidence="7 18" id="KW-0812">Transmembrane</keyword>
<evidence type="ECO:0000256" key="12">
    <source>
        <dbReference type="ARBA" id="ARBA00022989"/>
    </source>
</evidence>
<feature type="transmembrane region" description="Helical" evidence="18">
    <location>
        <begin position="410"/>
        <end position="431"/>
    </location>
</feature>
<feature type="transmembrane region" description="Helical" evidence="18">
    <location>
        <begin position="1019"/>
        <end position="1043"/>
    </location>
</feature>
<evidence type="ECO:0000256" key="15">
    <source>
        <dbReference type="ARBA" id="ARBA00023136"/>
    </source>
</evidence>
<evidence type="ECO:0000256" key="13">
    <source>
        <dbReference type="ARBA" id="ARBA00023053"/>
    </source>
</evidence>
<keyword evidence="11" id="KW-0630">Potassium</keyword>
<keyword evidence="4" id="KW-0050">Antiport</keyword>
<keyword evidence="14" id="KW-0406">Ion transport</keyword>
<feature type="domain" description="Sodium/calcium exchanger membrane region" evidence="19">
    <location>
        <begin position="880"/>
        <end position="1032"/>
    </location>
</feature>
<feature type="region of interest" description="Disordered" evidence="17">
    <location>
        <begin position="756"/>
        <end position="827"/>
    </location>
</feature>